<dbReference type="AlphaFoldDB" id="A0A9D4Z482"/>
<organism evidence="3 4">
    <name type="scientific">Adiantum capillus-veneris</name>
    <name type="common">Maidenhair fern</name>
    <dbReference type="NCBI Taxonomy" id="13818"/>
    <lineage>
        <taxon>Eukaryota</taxon>
        <taxon>Viridiplantae</taxon>
        <taxon>Streptophyta</taxon>
        <taxon>Embryophyta</taxon>
        <taxon>Tracheophyta</taxon>
        <taxon>Polypodiopsida</taxon>
        <taxon>Polypodiidae</taxon>
        <taxon>Polypodiales</taxon>
        <taxon>Pteridineae</taxon>
        <taxon>Pteridaceae</taxon>
        <taxon>Vittarioideae</taxon>
        <taxon>Adiantum</taxon>
    </lineage>
</organism>
<dbReference type="Pfam" id="PF01344">
    <property type="entry name" value="Kelch_1"/>
    <property type="match status" value="1"/>
</dbReference>
<evidence type="ECO:0000256" key="1">
    <source>
        <dbReference type="ARBA" id="ARBA00022441"/>
    </source>
</evidence>
<evidence type="ECO:0000313" key="3">
    <source>
        <dbReference type="EMBL" id="KAI5059842.1"/>
    </source>
</evidence>
<keyword evidence="1" id="KW-0880">Kelch repeat</keyword>
<proteinExistence type="predicted"/>
<evidence type="ECO:0000256" key="2">
    <source>
        <dbReference type="ARBA" id="ARBA00022737"/>
    </source>
</evidence>
<dbReference type="InterPro" id="IPR006652">
    <property type="entry name" value="Kelch_1"/>
</dbReference>
<dbReference type="PANTHER" id="PTHR46344:SF27">
    <property type="entry name" value="KELCH REPEAT SUPERFAMILY PROTEIN"/>
    <property type="match status" value="1"/>
</dbReference>
<comment type="caution">
    <text evidence="3">The sequence shown here is derived from an EMBL/GenBank/DDBJ whole genome shotgun (WGS) entry which is preliminary data.</text>
</comment>
<name>A0A9D4Z482_ADICA</name>
<accession>A0A9D4Z482</accession>
<sequence length="406" mass="46288">MSKKTKQLALVKDSGGDGNNTILPGIPDEIALLCLARLPSRVQAQTCCVSLCWKRAMESQVLFSLRLQLCNLETKLLLCFNYPRLSYEPRNTYSWWIIDQLHIRYFPIKYLPCLPLHDPVRPIATASPREVLLLNKDGNKLCRVDLFRGNSCPTSAPVMLTNREYFASTLLDGYVYAVGGFITHSCRGEPEHMGLSPINRPRALKSVERLDCTHMLAWESLPDMHHYRGHAAVVVRNGQLYVIGGKSGRDQIYSGEIWDPDRQEWRFMPELWPQNIFDSCSARGRVAVVMGHLVAMKEWTHELMAYEDSSKQWVSVGYLPFVMLDTVLTHPIFSCMLVGQGEELWVVVQRNFATDEGYAIIYGRKDTLKETCILACTPFSQELNWRRLPYVFDASSVLCSVIQVMV</sequence>
<evidence type="ECO:0000313" key="4">
    <source>
        <dbReference type="Proteomes" id="UP000886520"/>
    </source>
</evidence>
<keyword evidence="4" id="KW-1185">Reference proteome</keyword>
<keyword evidence="2" id="KW-0677">Repeat</keyword>
<protein>
    <recommendedName>
        <fullName evidence="5">F-box domain-containing protein</fullName>
    </recommendedName>
</protein>
<dbReference type="InterPro" id="IPR015915">
    <property type="entry name" value="Kelch-typ_b-propeller"/>
</dbReference>
<dbReference type="OrthoDB" id="45365at2759"/>
<dbReference type="SUPFAM" id="SSF117281">
    <property type="entry name" value="Kelch motif"/>
    <property type="match status" value="1"/>
</dbReference>
<dbReference type="Proteomes" id="UP000886520">
    <property type="component" value="Chromosome 25"/>
</dbReference>
<dbReference type="PANTHER" id="PTHR46344">
    <property type="entry name" value="OS02G0202900 PROTEIN"/>
    <property type="match status" value="1"/>
</dbReference>
<dbReference type="EMBL" id="JABFUD020000025">
    <property type="protein sequence ID" value="KAI5059842.1"/>
    <property type="molecule type" value="Genomic_DNA"/>
</dbReference>
<reference evidence="3" key="1">
    <citation type="submission" date="2021-01" db="EMBL/GenBank/DDBJ databases">
        <title>Adiantum capillus-veneris genome.</title>
        <authorList>
            <person name="Fang Y."/>
            <person name="Liao Q."/>
        </authorList>
    </citation>
    <scope>NUCLEOTIDE SEQUENCE</scope>
    <source>
        <strain evidence="3">H3</strain>
        <tissue evidence="3">Leaf</tissue>
    </source>
</reference>
<evidence type="ECO:0008006" key="5">
    <source>
        <dbReference type="Google" id="ProtNLM"/>
    </source>
</evidence>
<gene>
    <name evidence="3" type="ORF">GOP47_0026161</name>
</gene>
<dbReference type="Gene3D" id="2.120.10.80">
    <property type="entry name" value="Kelch-type beta propeller"/>
    <property type="match status" value="1"/>
</dbReference>
<dbReference type="SMART" id="SM00612">
    <property type="entry name" value="Kelch"/>
    <property type="match status" value="2"/>
</dbReference>